<proteinExistence type="predicted"/>
<evidence type="ECO:0000313" key="3">
    <source>
        <dbReference type="Proteomes" id="UP001367676"/>
    </source>
</evidence>
<evidence type="ECO:0000313" key="2">
    <source>
        <dbReference type="EMBL" id="KAK7598099.1"/>
    </source>
</evidence>
<gene>
    <name evidence="2" type="ORF">V9T40_006334</name>
</gene>
<protein>
    <submittedName>
        <fullName evidence="2">Uncharacterized protein</fullName>
    </submittedName>
</protein>
<dbReference type="Proteomes" id="UP001367676">
    <property type="component" value="Unassembled WGS sequence"/>
</dbReference>
<evidence type="ECO:0000256" key="1">
    <source>
        <dbReference type="SAM" id="Phobius"/>
    </source>
</evidence>
<reference evidence="2 3" key="1">
    <citation type="submission" date="2024-03" db="EMBL/GenBank/DDBJ databases">
        <title>Adaptation during the transition from Ophiocordyceps entomopathogen to insect associate is accompanied by gene loss and intensified selection.</title>
        <authorList>
            <person name="Ward C.M."/>
            <person name="Onetto C.A."/>
            <person name="Borneman A.R."/>
        </authorList>
    </citation>
    <scope>NUCLEOTIDE SEQUENCE [LARGE SCALE GENOMIC DNA]</scope>
    <source>
        <strain evidence="2">AWRI1</strain>
        <tissue evidence="2">Single Adult Female</tissue>
    </source>
</reference>
<accession>A0AAN9Y5F8</accession>
<keyword evidence="1" id="KW-0472">Membrane</keyword>
<comment type="caution">
    <text evidence="2">The sequence shown here is derived from an EMBL/GenBank/DDBJ whole genome shotgun (WGS) entry which is preliminary data.</text>
</comment>
<dbReference type="EMBL" id="JBBCAQ010000014">
    <property type="protein sequence ID" value="KAK7598099.1"/>
    <property type="molecule type" value="Genomic_DNA"/>
</dbReference>
<dbReference type="AlphaFoldDB" id="A0AAN9Y5F8"/>
<sequence length="232" mass="26035">MAVVCSITVATRVIEGAVLITMCFLNHVLFFSCAVILSLRPVSAAGDDEEKAKLIAAEKHADELMLDARLAVWELLDKENARKTIHEIFKDIEKIHWNETSAYMMVGVTQQIKDTLIDEHGGAKSARHIAGAIREWMTNPESYATIEELYRSCERMVFDPNTAKWMVKIFDFLEAVTQTHRGVEIIQVLVDGACQITEKPNTKDKIIKAFTNGKTLISTSMKSKVANFFLKG</sequence>
<organism evidence="2 3">
    <name type="scientific">Parthenolecanium corni</name>
    <dbReference type="NCBI Taxonomy" id="536013"/>
    <lineage>
        <taxon>Eukaryota</taxon>
        <taxon>Metazoa</taxon>
        <taxon>Ecdysozoa</taxon>
        <taxon>Arthropoda</taxon>
        <taxon>Hexapoda</taxon>
        <taxon>Insecta</taxon>
        <taxon>Pterygota</taxon>
        <taxon>Neoptera</taxon>
        <taxon>Paraneoptera</taxon>
        <taxon>Hemiptera</taxon>
        <taxon>Sternorrhyncha</taxon>
        <taxon>Coccoidea</taxon>
        <taxon>Coccidae</taxon>
        <taxon>Parthenolecanium</taxon>
    </lineage>
</organism>
<name>A0AAN9Y5F8_9HEMI</name>
<feature type="transmembrane region" description="Helical" evidence="1">
    <location>
        <begin position="16"/>
        <end position="37"/>
    </location>
</feature>
<keyword evidence="3" id="KW-1185">Reference proteome</keyword>
<keyword evidence="1" id="KW-1133">Transmembrane helix</keyword>
<keyword evidence="1" id="KW-0812">Transmembrane</keyword>